<evidence type="ECO:0000256" key="1">
    <source>
        <dbReference type="SAM" id="Coils"/>
    </source>
</evidence>
<reference evidence="3" key="1">
    <citation type="submission" date="2022-10" db="EMBL/GenBank/DDBJ databases">
        <authorList>
            <person name="Chen Y."/>
            <person name="Dougan E. K."/>
            <person name="Chan C."/>
            <person name="Rhodes N."/>
            <person name="Thang M."/>
        </authorList>
    </citation>
    <scope>NUCLEOTIDE SEQUENCE</scope>
</reference>
<feature type="compositionally biased region" description="Low complexity" evidence="2">
    <location>
        <begin position="27"/>
        <end position="40"/>
    </location>
</feature>
<evidence type="ECO:0000256" key="2">
    <source>
        <dbReference type="SAM" id="MobiDB-lite"/>
    </source>
</evidence>
<organism evidence="3">
    <name type="scientific">Cladocopium goreaui</name>
    <dbReference type="NCBI Taxonomy" id="2562237"/>
    <lineage>
        <taxon>Eukaryota</taxon>
        <taxon>Sar</taxon>
        <taxon>Alveolata</taxon>
        <taxon>Dinophyceae</taxon>
        <taxon>Suessiales</taxon>
        <taxon>Symbiodiniaceae</taxon>
        <taxon>Cladocopium</taxon>
    </lineage>
</organism>
<evidence type="ECO:0000313" key="5">
    <source>
        <dbReference type="Proteomes" id="UP001152797"/>
    </source>
</evidence>
<reference evidence="4" key="2">
    <citation type="submission" date="2024-04" db="EMBL/GenBank/DDBJ databases">
        <authorList>
            <person name="Chen Y."/>
            <person name="Shah S."/>
            <person name="Dougan E. K."/>
            <person name="Thang M."/>
            <person name="Chan C."/>
        </authorList>
    </citation>
    <scope>NUCLEOTIDE SEQUENCE [LARGE SCALE GENOMIC DNA]</scope>
</reference>
<feature type="compositionally biased region" description="Low complexity" evidence="2">
    <location>
        <begin position="62"/>
        <end position="84"/>
    </location>
</feature>
<keyword evidence="1" id="KW-0175">Coiled coil</keyword>
<keyword evidence="5" id="KW-1185">Reference proteome</keyword>
<sequence length="281" mass="30632">MSYPRRTWTGSGSRSPRERPSRGGSGTLSTLSSGTLSGAVGTVGAVPAYMATTSSWSQRTKSPGGALPSHGHSGHSSHSVHAPPRLGRSASLQSLPASLGSKSTGPERRGRNIDPLNFSDDKSEVMSSIPGTLGTLGTLGRPSWDELQLVQQRLAERFVKLDEGLRSKDLQLEDFGRSVEPRESNWTVQFELLTPIDLTSVILRILVPLLLLLPDLIGMEQWRGVRDLTKRYAELAAKNADAMRRAEAAEEEVLVLRKALAQSTEELQRLKRRENRGLSDS</sequence>
<feature type="region of interest" description="Disordered" evidence="2">
    <location>
        <begin position="55"/>
        <end position="125"/>
    </location>
</feature>
<dbReference type="Proteomes" id="UP001152797">
    <property type="component" value="Unassembled WGS sequence"/>
</dbReference>
<proteinExistence type="predicted"/>
<dbReference type="AlphaFoldDB" id="A0A9P1C4F0"/>
<dbReference type="EMBL" id="CAMXCT020000879">
    <property type="protein sequence ID" value="CAL1137670.1"/>
    <property type="molecule type" value="Genomic_DNA"/>
</dbReference>
<comment type="caution">
    <text evidence="3">The sequence shown here is derived from an EMBL/GenBank/DDBJ whole genome shotgun (WGS) entry which is preliminary data.</text>
</comment>
<evidence type="ECO:0000313" key="3">
    <source>
        <dbReference type="EMBL" id="CAI3984295.1"/>
    </source>
</evidence>
<dbReference type="EMBL" id="CAMXCT010000879">
    <property type="protein sequence ID" value="CAI3984295.1"/>
    <property type="molecule type" value="Genomic_DNA"/>
</dbReference>
<name>A0A9P1C4F0_9DINO</name>
<evidence type="ECO:0000313" key="4">
    <source>
        <dbReference type="EMBL" id="CAL1137670.1"/>
    </source>
</evidence>
<accession>A0A9P1C4F0</accession>
<dbReference type="EMBL" id="CAMXCT030000879">
    <property type="protein sequence ID" value="CAL4771607.1"/>
    <property type="molecule type" value="Genomic_DNA"/>
</dbReference>
<protein>
    <submittedName>
        <fullName evidence="3">Uncharacterized protein</fullName>
    </submittedName>
</protein>
<feature type="coiled-coil region" evidence="1">
    <location>
        <begin position="225"/>
        <end position="273"/>
    </location>
</feature>
<feature type="region of interest" description="Disordered" evidence="2">
    <location>
        <begin position="1"/>
        <end position="40"/>
    </location>
</feature>
<gene>
    <name evidence="3" type="ORF">C1SCF055_LOCUS11838</name>
</gene>
<feature type="compositionally biased region" description="Polar residues" evidence="2">
    <location>
        <begin position="90"/>
        <end position="104"/>
    </location>
</feature>